<dbReference type="Proteomes" id="UP000607653">
    <property type="component" value="Unassembled WGS sequence"/>
</dbReference>
<dbReference type="EMBL" id="DUZY01000002">
    <property type="protein sequence ID" value="DAD27296.1"/>
    <property type="molecule type" value="Genomic_DNA"/>
</dbReference>
<dbReference type="AlphaFoldDB" id="A0A822Y7V8"/>
<name>A0A822Y7V8_NELNU</name>
<proteinExistence type="predicted"/>
<accession>A0A822Y7V8</accession>
<organism evidence="1 2">
    <name type="scientific">Nelumbo nucifera</name>
    <name type="common">Sacred lotus</name>
    <dbReference type="NCBI Taxonomy" id="4432"/>
    <lineage>
        <taxon>Eukaryota</taxon>
        <taxon>Viridiplantae</taxon>
        <taxon>Streptophyta</taxon>
        <taxon>Embryophyta</taxon>
        <taxon>Tracheophyta</taxon>
        <taxon>Spermatophyta</taxon>
        <taxon>Magnoliopsida</taxon>
        <taxon>Proteales</taxon>
        <taxon>Nelumbonaceae</taxon>
        <taxon>Nelumbo</taxon>
    </lineage>
</organism>
<comment type="caution">
    <text evidence="1">The sequence shown here is derived from an EMBL/GenBank/DDBJ whole genome shotgun (WGS) entry which is preliminary data.</text>
</comment>
<evidence type="ECO:0000313" key="2">
    <source>
        <dbReference type="Proteomes" id="UP000607653"/>
    </source>
</evidence>
<protein>
    <submittedName>
        <fullName evidence="1">Uncharacterized protein</fullName>
    </submittedName>
</protein>
<reference evidence="1 2" key="1">
    <citation type="journal article" date="2020" name="Mol. Biol. Evol.">
        <title>Distinct Expression and Methylation Patterns for Genes with Different Fates following a Single Whole-Genome Duplication in Flowering Plants.</title>
        <authorList>
            <person name="Shi T."/>
            <person name="Rahmani R.S."/>
            <person name="Gugger P.F."/>
            <person name="Wang M."/>
            <person name="Li H."/>
            <person name="Zhang Y."/>
            <person name="Li Z."/>
            <person name="Wang Q."/>
            <person name="Van de Peer Y."/>
            <person name="Marchal K."/>
            <person name="Chen J."/>
        </authorList>
    </citation>
    <scope>NUCLEOTIDE SEQUENCE [LARGE SCALE GENOMIC DNA]</scope>
    <source>
        <tissue evidence="1">Leaf</tissue>
    </source>
</reference>
<keyword evidence="2" id="KW-1185">Reference proteome</keyword>
<gene>
    <name evidence="1" type="ORF">HUJ06_028764</name>
</gene>
<evidence type="ECO:0000313" key="1">
    <source>
        <dbReference type="EMBL" id="DAD27296.1"/>
    </source>
</evidence>
<sequence>MGSQERCQATESHRLCAKEAQPPLLKLLSRNLLTPQQSSPSSSVNYSVLGYSTLSSYSADLNSAATRAEGSMKVKNRCGCCNKRVGGETISL</sequence>